<dbReference type="PANTHER" id="PTHR24381">
    <property type="entry name" value="ZINC FINGER PROTEIN"/>
    <property type="match status" value="1"/>
</dbReference>
<dbReference type="AlphaFoldDB" id="A0AAV7P3N5"/>
<dbReference type="CDD" id="cd07765">
    <property type="entry name" value="KRAB_A-box"/>
    <property type="match status" value="1"/>
</dbReference>
<dbReference type="GO" id="GO:0008270">
    <property type="term" value="F:zinc ion binding"/>
    <property type="evidence" value="ECO:0007669"/>
    <property type="project" value="UniProtKB-KW"/>
</dbReference>
<keyword evidence="16" id="KW-1185">Reference proteome</keyword>
<dbReference type="Gene3D" id="6.10.140.140">
    <property type="match status" value="1"/>
</dbReference>
<dbReference type="Pfam" id="PF13465">
    <property type="entry name" value="zf-H2C2_2"/>
    <property type="match status" value="1"/>
</dbReference>
<dbReference type="GO" id="GO:0000977">
    <property type="term" value="F:RNA polymerase II transcription regulatory region sequence-specific DNA binding"/>
    <property type="evidence" value="ECO:0007669"/>
    <property type="project" value="TreeGrafter"/>
</dbReference>
<evidence type="ECO:0000256" key="7">
    <source>
        <dbReference type="ARBA" id="ARBA00023015"/>
    </source>
</evidence>
<reference evidence="15" key="1">
    <citation type="journal article" date="2022" name="bioRxiv">
        <title>Sequencing and chromosome-scale assembly of the giantPleurodeles waltlgenome.</title>
        <authorList>
            <person name="Brown T."/>
            <person name="Elewa A."/>
            <person name="Iarovenko S."/>
            <person name="Subramanian E."/>
            <person name="Araus A.J."/>
            <person name="Petzold A."/>
            <person name="Susuki M."/>
            <person name="Suzuki K.-i.T."/>
            <person name="Hayashi T."/>
            <person name="Toyoda A."/>
            <person name="Oliveira C."/>
            <person name="Osipova E."/>
            <person name="Leigh N.D."/>
            <person name="Simon A."/>
            <person name="Yun M.H."/>
        </authorList>
    </citation>
    <scope>NUCLEOTIDE SEQUENCE</scope>
    <source>
        <strain evidence="15">20211129_DDA</strain>
        <tissue evidence="15">Liver</tissue>
    </source>
</reference>
<comment type="subcellular location">
    <subcellularLocation>
        <location evidence="1">Nucleus</location>
    </subcellularLocation>
</comment>
<comment type="caution">
    <text evidence="15">The sequence shown here is derived from an EMBL/GenBank/DDBJ whole genome shotgun (WGS) entry which is preliminary data.</text>
</comment>
<gene>
    <name evidence="15" type="ORF">NDU88_000269</name>
</gene>
<evidence type="ECO:0000313" key="16">
    <source>
        <dbReference type="Proteomes" id="UP001066276"/>
    </source>
</evidence>
<evidence type="ECO:0000256" key="6">
    <source>
        <dbReference type="ARBA" id="ARBA00022833"/>
    </source>
</evidence>
<evidence type="ECO:0000256" key="12">
    <source>
        <dbReference type="SAM" id="MobiDB-lite"/>
    </source>
</evidence>
<evidence type="ECO:0000256" key="4">
    <source>
        <dbReference type="ARBA" id="ARBA00022737"/>
    </source>
</evidence>
<feature type="domain" description="C2H2-type" evidence="13">
    <location>
        <begin position="494"/>
        <end position="521"/>
    </location>
</feature>
<keyword evidence="5 11" id="KW-0863">Zinc-finger</keyword>
<dbReference type="InterPro" id="IPR036051">
    <property type="entry name" value="KRAB_dom_sf"/>
</dbReference>
<dbReference type="InterPro" id="IPR001909">
    <property type="entry name" value="KRAB"/>
</dbReference>
<dbReference type="InterPro" id="IPR013087">
    <property type="entry name" value="Znf_C2H2_type"/>
</dbReference>
<comment type="similarity">
    <text evidence="2">Belongs to the krueppel C2H2-type zinc-finger protein family.</text>
</comment>
<feature type="domain" description="C2H2-type" evidence="13">
    <location>
        <begin position="522"/>
        <end position="549"/>
    </location>
</feature>
<evidence type="ECO:0000256" key="3">
    <source>
        <dbReference type="ARBA" id="ARBA00022723"/>
    </source>
</evidence>
<keyword evidence="7" id="KW-0805">Transcription regulation</keyword>
<evidence type="ECO:0000259" key="14">
    <source>
        <dbReference type="PROSITE" id="PS50805"/>
    </source>
</evidence>
<dbReference type="Pfam" id="PF00096">
    <property type="entry name" value="zf-C2H2"/>
    <property type="match status" value="1"/>
</dbReference>
<dbReference type="FunFam" id="3.30.160.60:FF:000060">
    <property type="entry name" value="zinc finger protein 436"/>
    <property type="match status" value="1"/>
</dbReference>
<dbReference type="EMBL" id="JANPWB010000011">
    <property type="protein sequence ID" value="KAJ1121750.1"/>
    <property type="molecule type" value="Genomic_DNA"/>
</dbReference>
<dbReference type="SUPFAM" id="SSF109640">
    <property type="entry name" value="KRAB domain (Kruppel-associated box)"/>
    <property type="match status" value="1"/>
</dbReference>
<feature type="compositionally biased region" description="Polar residues" evidence="12">
    <location>
        <begin position="379"/>
        <end position="389"/>
    </location>
</feature>
<accession>A0AAV7P3N5</accession>
<feature type="region of interest" description="Disordered" evidence="12">
    <location>
        <begin position="336"/>
        <end position="359"/>
    </location>
</feature>
<evidence type="ECO:0000313" key="15">
    <source>
        <dbReference type="EMBL" id="KAJ1121750.1"/>
    </source>
</evidence>
<dbReference type="PROSITE" id="PS50805">
    <property type="entry name" value="KRAB"/>
    <property type="match status" value="1"/>
</dbReference>
<evidence type="ECO:0000256" key="1">
    <source>
        <dbReference type="ARBA" id="ARBA00004123"/>
    </source>
</evidence>
<feature type="domain" description="KRAB" evidence="14">
    <location>
        <begin position="62"/>
        <end position="170"/>
    </location>
</feature>
<proteinExistence type="inferred from homology"/>
<dbReference type="PROSITE" id="PS00028">
    <property type="entry name" value="ZINC_FINGER_C2H2_1"/>
    <property type="match status" value="3"/>
</dbReference>
<dbReference type="Gene3D" id="3.30.160.60">
    <property type="entry name" value="Classic Zinc Finger"/>
    <property type="match status" value="3"/>
</dbReference>
<dbReference type="Pfam" id="PF01352">
    <property type="entry name" value="KRAB"/>
    <property type="match status" value="1"/>
</dbReference>
<dbReference type="SMART" id="SM00355">
    <property type="entry name" value="ZnF_C2H2"/>
    <property type="match status" value="3"/>
</dbReference>
<dbReference type="SMART" id="SM00349">
    <property type="entry name" value="KRAB"/>
    <property type="match status" value="1"/>
</dbReference>
<evidence type="ECO:0000256" key="5">
    <source>
        <dbReference type="ARBA" id="ARBA00022771"/>
    </source>
</evidence>
<evidence type="ECO:0000256" key="2">
    <source>
        <dbReference type="ARBA" id="ARBA00006991"/>
    </source>
</evidence>
<keyword evidence="10" id="KW-0539">Nucleus</keyword>
<keyword evidence="3" id="KW-0479">Metal-binding</keyword>
<organism evidence="15 16">
    <name type="scientific">Pleurodeles waltl</name>
    <name type="common">Iberian ribbed newt</name>
    <dbReference type="NCBI Taxonomy" id="8319"/>
    <lineage>
        <taxon>Eukaryota</taxon>
        <taxon>Metazoa</taxon>
        <taxon>Chordata</taxon>
        <taxon>Craniata</taxon>
        <taxon>Vertebrata</taxon>
        <taxon>Euteleostomi</taxon>
        <taxon>Amphibia</taxon>
        <taxon>Batrachia</taxon>
        <taxon>Caudata</taxon>
        <taxon>Salamandroidea</taxon>
        <taxon>Salamandridae</taxon>
        <taxon>Pleurodelinae</taxon>
        <taxon>Pleurodeles</taxon>
    </lineage>
</organism>
<feature type="compositionally biased region" description="Polar residues" evidence="12">
    <location>
        <begin position="346"/>
        <end position="359"/>
    </location>
</feature>
<evidence type="ECO:0000256" key="9">
    <source>
        <dbReference type="ARBA" id="ARBA00023163"/>
    </source>
</evidence>
<feature type="compositionally biased region" description="Basic residues" evidence="12">
    <location>
        <begin position="336"/>
        <end position="345"/>
    </location>
</feature>
<dbReference type="Proteomes" id="UP001066276">
    <property type="component" value="Chromosome 7"/>
</dbReference>
<keyword evidence="4" id="KW-0677">Repeat</keyword>
<sequence length="588" mass="67880">MTRSLFCACAEAYIVLQLTARSLHCPRVLSVTIPPKAVPRPCGNHGGSSARDMYWQGAPETQIIQDGAAYFSEEEWRLLQEWQKELYGNVMKEIHQALMSLGPLISGAAMSVRAKEKQEVCPTDKQDLQERLTNNCAMRDAGTNPERLLRIKKEEPPYLENHQDSDTREIQESLNADPLLPYSTCFSFYKTDFESTKDWESLSVSIDPFGEELDKSSVDQSSEQEIFAFCIKDEEDTYCIGHLNGLTKDYIEVLLDDESIFTQNEAAEFEPCVKTTEQGMLSLRTTNTEGLQTWPRRRHSTLQLPSESYWEEREQNTHCDSGFVTSEHFSLNRKRPRLGTSKKHNQTQSNLKNLENESINTKNGATEFVPCVKTTEQGMLSLRTTNTEDLQTRPRRRNSTLQLPSESYWEEREHNTPHCDSGFSTSEYFSLNRRRARLGTSQKHNQTQSNLKNSLFCHGLPKPQQNRALLADTSYSHEEELLNLTEENSPARLHVCNECGKCFPYKAHLVKHYRTHTGEKPHVCDFCHKGFSRKDHLKRHMRMHTGERPYKCAECGKRFTWKESCNLHQRKHIGENSRTRKIQKKQNE</sequence>
<evidence type="ECO:0000256" key="8">
    <source>
        <dbReference type="ARBA" id="ARBA00023125"/>
    </source>
</evidence>
<feature type="region of interest" description="Disordered" evidence="12">
    <location>
        <begin position="379"/>
        <end position="403"/>
    </location>
</feature>
<dbReference type="GO" id="GO:0005634">
    <property type="term" value="C:nucleus"/>
    <property type="evidence" value="ECO:0007669"/>
    <property type="project" value="UniProtKB-SubCell"/>
</dbReference>
<dbReference type="SUPFAM" id="SSF57667">
    <property type="entry name" value="beta-beta-alpha zinc fingers"/>
    <property type="match status" value="2"/>
</dbReference>
<dbReference type="InterPro" id="IPR036236">
    <property type="entry name" value="Znf_C2H2_sf"/>
</dbReference>
<evidence type="ECO:0000256" key="10">
    <source>
        <dbReference type="ARBA" id="ARBA00023242"/>
    </source>
</evidence>
<dbReference type="PANTHER" id="PTHR24381:SF381">
    <property type="entry name" value="ZINC FINGER PROTEIN 41 HOMOLOG"/>
    <property type="match status" value="1"/>
</dbReference>
<dbReference type="FunFam" id="3.30.160.60:FF:000862">
    <property type="entry name" value="zinc finger protein 697"/>
    <property type="match status" value="1"/>
</dbReference>
<dbReference type="GO" id="GO:0000981">
    <property type="term" value="F:DNA-binding transcription factor activity, RNA polymerase II-specific"/>
    <property type="evidence" value="ECO:0007669"/>
    <property type="project" value="TreeGrafter"/>
</dbReference>
<keyword evidence="8" id="KW-0238">DNA-binding</keyword>
<evidence type="ECO:0000256" key="11">
    <source>
        <dbReference type="PROSITE-ProRule" id="PRU00042"/>
    </source>
</evidence>
<name>A0AAV7P3N5_PLEWA</name>
<protein>
    <submittedName>
        <fullName evidence="15">Uncharacterized protein</fullName>
    </submittedName>
</protein>
<keyword evidence="6" id="KW-0862">Zinc</keyword>
<feature type="domain" description="C2H2-type" evidence="13">
    <location>
        <begin position="550"/>
        <end position="577"/>
    </location>
</feature>
<dbReference type="PROSITE" id="PS50157">
    <property type="entry name" value="ZINC_FINGER_C2H2_2"/>
    <property type="match status" value="3"/>
</dbReference>
<dbReference type="FunFam" id="3.30.160.60:FF:000912">
    <property type="entry name" value="Zinc finger protein 660"/>
    <property type="match status" value="1"/>
</dbReference>
<keyword evidence="9" id="KW-0804">Transcription</keyword>
<evidence type="ECO:0000259" key="13">
    <source>
        <dbReference type="PROSITE" id="PS50157"/>
    </source>
</evidence>